<evidence type="ECO:0000313" key="2">
    <source>
        <dbReference type="Proteomes" id="UP000787472"/>
    </source>
</evidence>
<dbReference type="Proteomes" id="UP000787472">
    <property type="component" value="Unassembled WGS sequence"/>
</dbReference>
<dbReference type="SUPFAM" id="SSF75005">
    <property type="entry name" value="Arabinanase/levansucrase/invertase"/>
    <property type="match status" value="1"/>
</dbReference>
<dbReference type="RefSeq" id="WP_167181183.1">
    <property type="nucleotide sequence ID" value="NZ_JAAONZ010000001.1"/>
</dbReference>
<evidence type="ECO:0000313" key="1">
    <source>
        <dbReference type="EMBL" id="NHO64297.1"/>
    </source>
</evidence>
<proteinExistence type="predicted"/>
<reference evidence="1" key="1">
    <citation type="submission" date="2020-03" db="EMBL/GenBank/DDBJ databases">
        <authorList>
            <person name="Guo F."/>
        </authorList>
    </citation>
    <scope>NUCLEOTIDE SEQUENCE</scope>
    <source>
        <strain evidence="1">JCM 30134</strain>
    </source>
</reference>
<dbReference type="Gene3D" id="2.115.10.20">
    <property type="entry name" value="Glycosyl hydrolase domain, family 43"/>
    <property type="match status" value="1"/>
</dbReference>
<dbReference type="InterPro" id="IPR023296">
    <property type="entry name" value="Glyco_hydro_beta-prop_sf"/>
</dbReference>
<name>A0A9E5MJP4_9GAMM</name>
<sequence>MYELIPPPHQTPFSSGIRHPELYLWDAWSFENEGVLHLYCLAVNRQKPDGSRLLPAERNHYPFHIRHFESVDAGGQWWDKGSFHAAGSAPNGQDVRNVWSGCSFILEDGRLAAGYTGLYAGDPDHTFIQNMGVAYSPDGRHIERFGNTPLSCPVVDFDNILTSGYYLPPLEQLGHNAGEEGGPILAWRDPFIFRTLTGELRALWAAKVSPTRGAIAQARLDYRGGELSMGELLPPILLPESQTFTQIELPKIYVDQTRQEYYLVVATCDRLTESQAEHEVEKAIRLYRASQPEGPWQPLFSNNGRLPNSDHLYAMTVLKTDFDRRQLLCIAPCAETAGDRLGLSISPAFTLDIPAPY</sequence>
<keyword evidence="2" id="KW-1185">Reference proteome</keyword>
<accession>A0A9E5MJP4</accession>
<dbReference type="EMBL" id="JAAONZ010000001">
    <property type="protein sequence ID" value="NHO64297.1"/>
    <property type="molecule type" value="Genomic_DNA"/>
</dbReference>
<protein>
    <submittedName>
        <fullName evidence="1">Uncharacterized protein</fullName>
    </submittedName>
</protein>
<gene>
    <name evidence="1" type="ORF">G8770_01890</name>
</gene>
<comment type="caution">
    <text evidence="1">The sequence shown here is derived from an EMBL/GenBank/DDBJ whole genome shotgun (WGS) entry which is preliminary data.</text>
</comment>
<organism evidence="1 2">
    <name type="scientific">Pseudomaricurvus hydrocarbonicus</name>
    <dbReference type="NCBI Taxonomy" id="1470433"/>
    <lineage>
        <taxon>Bacteria</taxon>
        <taxon>Pseudomonadati</taxon>
        <taxon>Pseudomonadota</taxon>
        <taxon>Gammaproteobacteria</taxon>
        <taxon>Cellvibrionales</taxon>
        <taxon>Cellvibrionaceae</taxon>
        <taxon>Pseudomaricurvus</taxon>
    </lineage>
</organism>
<dbReference type="AlphaFoldDB" id="A0A9E5MJP4"/>